<keyword evidence="1" id="KW-1133">Transmembrane helix</keyword>
<keyword evidence="3" id="KW-1185">Reference proteome</keyword>
<dbReference type="EMBL" id="FMXQ01000008">
    <property type="protein sequence ID" value="SDB47960.1"/>
    <property type="molecule type" value="Genomic_DNA"/>
</dbReference>
<dbReference type="STRING" id="665467.SAMN02982931_03694"/>
<dbReference type="RefSeq" id="WP_090878656.1">
    <property type="nucleotide sequence ID" value="NZ_FMXQ01000008.1"/>
</dbReference>
<name>A0A1G6DS85_9HYPH</name>
<sequence>MMVLAGLLALDAVLHGIVVARFGARENAPFLVFTVIYAGLAIAVFLMVPYALWAVLLLTAFGLIGLTVTFGKVRRDKTLDVVIWGLDLVILIDTAYLLYATW</sequence>
<accession>A0A1G6DS85</accession>
<evidence type="ECO:0000313" key="3">
    <source>
        <dbReference type="Proteomes" id="UP000199071"/>
    </source>
</evidence>
<keyword evidence="1" id="KW-0472">Membrane</keyword>
<feature type="transmembrane region" description="Helical" evidence="1">
    <location>
        <begin position="36"/>
        <end position="69"/>
    </location>
</feature>
<reference evidence="2 3" key="1">
    <citation type="submission" date="2016-10" db="EMBL/GenBank/DDBJ databases">
        <authorList>
            <person name="de Groot N.N."/>
        </authorList>
    </citation>
    <scope>NUCLEOTIDE SEQUENCE [LARGE SCALE GENOMIC DNA]</scope>
    <source>
        <strain evidence="2 3">ATCC 35022</strain>
    </source>
</reference>
<dbReference type="AlphaFoldDB" id="A0A1G6DS85"/>
<gene>
    <name evidence="2" type="ORF">SAMN02982931_03694</name>
</gene>
<protein>
    <submittedName>
        <fullName evidence="2">Uncharacterized protein</fullName>
    </submittedName>
</protein>
<keyword evidence="1" id="KW-0812">Transmembrane</keyword>
<organism evidence="2 3">
    <name type="scientific">Bauldia litoralis</name>
    <dbReference type="NCBI Taxonomy" id="665467"/>
    <lineage>
        <taxon>Bacteria</taxon>
        <taxon>Pseudomonadati</taxon>
        <taxon>Pseudomonadota</taxon>
        <taxon>Alphaproteobacteria</taxon>
        <taxon>Hyphomicrobiales</taxon>
        <taxon>Kaistiaceae</taxon>
        <taxon>Bauldia</taxon>
    </lineage>
</organism>
<evidence type="ECO:0000256" key="1">
    <source>
        <dbReference type="SAM" id="Phobius"/>
    </source>
</evidence>
<proteinExistence type="predicted"/>
<dbReference type="Proteomes" id="UP000199071">
    <property type="component" value="Unassembled WGS sequence"/>
</dbReference>
<feature type="transmembrane region" description="Helical" evidence="1">
    <location>
        <begin position="81"/>
        <end position="99"/>
    </location>
</feature>
<evidence type="ECO:0000313" key="2">
    <source>
        <dbReference type="EMBL" id="SDB47960.1"/>
    </source>
</evidence>